<keyword evidence="5" id="KW-1133">Transmembrane helix</keyword>
<keyword evidence="3" id="KW-0547">Nucleotide-binding</keyword>
<evidence type="ECO:0000259" key="6">
    <source>
        <dbReference type="Pfam" id="PF00004"/>
    </source>
</evidence>
<evidence type="ECO:0008006" key="10">
    <source>
        <dbReference type="Google" id="ProtNLM"/>
    </source>
</evidence>
<evidence type="ECO:0000259" key="7">
    <source>
        <dbReference type="Pfam" id="PF14363"/>
    </source>
</evidence>
<evidence type="ECO:0000256" key="1">
    <source>
        <dbReference type="ARBA" id="ARBA00001946"/>
    </source>
</evidence>
<dbReference type="InterPro" id="IPR027417">
    <property type="entry name" value="P-loop_NTPase"/>
</dbReference>
<feature type="domain" description="AAA-type ATPase N-terminal" evidence="7">
    <location>
        <begin position="35"/>
        <end position="128"/>
    </location>
</feature>
<dbReference type="Pfam" id="PF00004">
    <property type="entry name" value="AAA"/>
    <property type="match status" value="1"/>
</dbReference>
<accession>A0A8J6CZZ7</accession>
<keyword evidence="2" id="KW-0378">Hydrolase</keyword>
<dbReference type="InterPro" id="IPR050747">
    <property type="entry name" value="Mitochondrial_chaperone_BCS1"/>
</dbReference>
<evidence type="ECO:0000256" key="5">
    <source>
        <dbReference type="SAM" id="Phobius"/>
    </source>
</evidence>
<dbReference type="OrthoDB" id="10251412at2759"/>
<evidence type="ECO:0000256" key="4">
    <source>
        <dbReference type="ARBA" id="ARBA00022842"/>
    </source>
</evidence>
<dbReference type="GO" id="GO:0005524">
    <property type="term" value="F:ATP binding"/>
    <property type="evidence" value="ECO:0007669"/>
    <property type="project" value="UniProtKB-KW"/>
</dbReference>
<keyword evidence="3" id="KW-0067">ATP-binding</keyword>
<reference evidence="8 9" key="1">
    <citation type="journal article" date="2021" name="bioRxiv">
        <title>The Gossypium anomalum genome as a resource for cotton improvement and evolutionary analysis of hybrid incompatibility.</title>
        <authorList>
            <person name="Grover C.E."/>
            <person name="Yuan D."/>
            <person name="Arick M.A."/>
            <person name="Miller E.R."/>
            <person name="Hu G."/>
            <person name="Peterson D.G."/>
            <person name="Wendel J.F."/>
            <person name="Udall J.A."/>
        </authorList>
    </citation>
    <scope>NUCLEOTIDE SEQUENCE [LARGE SCALE GENOMIC DNA]</scope>
    <source>
        <strain evidence="8">JFW-Udall</strain>
        <tissue evidence="8">Leaf</tissue>
    </source>
</reference>
<comment type="caution">
    <text evidence="8">The sequence shown here is derived from an EMBL/GenBank/DDBJ whole genome shotgun (WGS) entry which is preliminary data.</text>
</comment>
<sequence length="293" mass="34348">MDDFLSNLSSAMATFTFFYSTATFVFIYAMFRDHFPQHLQDDIQKYGRKLVNFAYPYSQITFDEFTGEYMRRSEAFTAIENYLSDKSVVSAKRLKADAVKDGQSLVLSMDYHEEVADEFNGIKVWWSSNRTTPRSLQFSLFPAVDEKRYYKLTFHNRHKQIITESYLAWVMNEGKAIKQNNRLRKLYTNNPSKDWNGFNPKWSYVAFEHPASFDTLAMDANRKQEIINDINKFKMGRDYYQSIGKAWKRGYLLYGPPGTGKSTMIAAMANHLEYDVYDLELTAIKDNTELRRL</sequence>
<evidence type="ECO:0000256" key="2">
    <source>
        <dbReference type="ARBA" id="ARBA00022801"/>
    </source>
</evidence>
<dbReference type="InterPro" id="IPR025753">
    <property type="entry name" value="AAA_N_dom"/>
</dbReference>
<keyword evidence="5" id="KW-0812">Transmembrane</keyword>
<comment type="cofactor">
    <cofactor evidence="1">
        <name>Mg(2+)</name>
        <dbReference type="ChEBI" id="CHEBI:18420"/>
    </cofactor>
</comment>
<keyword evidence="4" id="KW-0460">Magnesium</keyword>
<keyword evidence="5" id="KW-0472">Membrane</keyword>
<dbReference type="Pfam" id="PF14363">
    <property type="entry name" value="AAA_assoc"/>
    <property type="match status" value="1"/>
</dbReference>
<dbReference type="PANTHER" id="PTHR23070">
    <property type="entry name" value="BCS1 AAA-TYPE ATPASE"/>
    <property type="match status" value="1"/>
</dbReference>
<dbReference type="Proteomes" id="UP000701853">
    <property type="component" value="Chromosome 7"/>
</dbReference>
<organism evidence="8 9">
    <name type="scientific">Gossypium anomalum</name>
    <dbReference type="NCBI Taxonomy" id="47600"/>
    <lineage>
        <taxon>Eukaryota</taxon>
        <taxon>Viridiplantae</taxon>
        <taxon>Streptophyta</taxon>
        <taxon>Embryophyta</taxon>
        <taxon>Tracheophyta</taxon>
        <taxon>Spermatophyta</taxon>
        <taxon>Magnoliopsida</taxon>
        <taxon>eudicotyledons</taxon>
        <taxon>Gunneridae</taxon>
        <taxon>Pentapetalae</taxon>
        <taxon>rosids</taxon>
        <taxon>malvids</taxon>
        <taxon>Malvales</taxon>
        <taxon>Malvaceae</taxon>
        <taxon>Malvoideae</taxon>
        <taxon>Gossypium</taxon>
    </lineage>
</organism>
<proteinExistence type="predicted"/>
<dbReference type="SUPFAM" id="SSF52540">
    <property type="entry name" value="P-loop containing nucleoside triphosphate hydrolases"/>
    <property type="match status" value="1"/>
</dbReference>
<evidence type="ECO:0000313" key="8">
    <source>
        <dbReference type="EMBL" id="KAG8489846.1"/>
    </source>
</evidence>
<feature type="domain" description="ATPase AAA-type core" evidence="6">
    <location>
        <begin position="251"/>
        <end position="285"/>
    </location>
</feature>
<feature type="transmembrane region" description="Helical" evidence="5">
    <location>
        <begin position="12"/>
        <end position="31"/>
    </location>
</feature>
<dbReference type="EMBL" id="JAHUZN010000007">
    <property type="protein sequence ID" value="KAG8489846.1"/>
    <property type="molecule type" value="Genomic_DNA"/>
</dbReference>
<keyword evidence="9" id="KW-1185">Reference proteome</keyword>
<dbReference type="AlphaFoldDB" id="A0A8J6CZZ7"/>
<name>A0A8J6CZZ7_9ROSI</name>
<gene>
    <name evidence="8" type="ORF">CXB51_017889</name>
</gene>
<protein>
    <recommendedName>
        <fullName evidence="10">AAA+ ATPase domain-containing protein</fullName>
    </recommendedName>
</protein>
<evidence type="ECO:0000256" key="3">
    <source>
        <dbReference type="ARBA" id="ARBA00022840"/>
    </source>
</evidence>
<evidence type="ECO:0000313" key="9">
    <source>
        <dbReference type="Proteomes" id="UP000701853"/>
    </source>
</evidence>
<dbReference type="GO" id="GO:0016887">
    <property type="term" value="F:ATP hydrolysis activity"/>
    <property type="evidence" value="ECO:0007669"/>
    <property type="project" value="InterPro"/>
</dbReference>
<dbReference type="InterPro" id="IPR003959">
    <property type="entry name" value="ATPase_AAA_core"/>
</dbReference>
<dbReference type="Gene3D" id="3.40.50.300">
    <property type="entry name" value="P-loop containing nucleotide triphosphate hydrolases"/>
    <property type="match status" value="1"/>
</dbReference>